<keyword evidence="2" id="KW-1185">Reference proteome</keyword>
<organism evidence="1 2">
    <name type="scientific">Araneus ventricosus</name>
    <name type="common">Orbweaver spider</name>
    <name type="synonym">Epeira ventricosa</name>
    <dbReference type="NCBI Taxonomy" id="182803"/>
    <lineage>
        <taxon>Eukaryota</taxon>
        <taxon>Metazoa</taxon>
        <taxon>Ecdysozoa</taxon>
        <taxon>Arthropoda</taxon>
        <taxon>Chelicerata</taxon>
        <taxon>Arachnida</taxon>
        <taxon>Araneae</taxon>
        <taxon>Araneomorphae</taxon>
        <taxon>Entelegynae</taxon>
        <taxon>Araneoidea</taxon>
        <taxon>Araneidae</taxon>
        <taxon>Araneus</taxon>
    </lineage>
</organism>
<name>A0A4Y2RKR9_ARAVE</name>
<dbReference type="AlphaFoldDB" id="A0A4Y2RKR9"/>
<gene>
    <name evidence="1" type="ORF">AVEN_254507_1</name>
</gene>
<dbReference type="EMBL" id="BGPR01017396">
    <property type="protein sequence ID" value="GBN76020.1"/>
    <property type="molecule type" value="Genomic_DNA"/>
</dbReference>
<accession>A0A4Y2RKR9</accession>
<proteinExistence type="predicted"/>
<reference evidence="1 2" key="1">
    <citation type="journal article" date="2019" name="Sci. Rep.">
        <title>Orb-weaving spider Araneus ventricosus genome elucidates the spidroin gene catalogue.</title>
        <authorList>
            <person name="Kono N."/>
            <person name="Nakamura H."/>
            <person name="Ohtoshi R."/>
            <person name="Moran D.A.P."/>
            <person name="Shinohara A."/>
            <person name="Yoshida Y."/>
            <person name="Fujiwara M."/>
            <person name="Mori M."/>
            <person name="Tomita M."/>
            <person name="Arakawa K."/>
        </authorList>
    </citation>
    <scope>NUCLEOTIDE SEQUENCE [LARGE SCALE GENOMIC DNA]</scope>
</reference>
<comment type="caution">
    <text evidence="1">The sequence shown here is derived from an EMBL/GenBank/DDBJ whole genome shotgun (WGS) entry which is preliminary data.</text>
</comment>
<dbReference type="Proteomes" id="UP000499080">
    <property type="component" value="Unassembled WGS sequence"/>
</dbReference>
<evidence type="ECO:0000313" key="2">
    <source>
        <dbReference type="Proteomes" id="UP000499080"/>
    </source>
</evidence>
<evidence type="ECO:0000313" key="1">
    <source>
        <dbReference type="EMBL" id="GBN76020.1"/>
    </source>
</evidence>
<protein>
    <submittedName>
        <fullName evidence="1">Uncharacterized protein</fullName>
    </submittedName>
</protein>
<sequence>MSRRHTDIYCKRRRLRRLVRRMTKSHLQTQRLTAGCRGNWTFLLKRNDYGDWFQRYESPTHVQRLCRHVERHRRSSAKRATTADCPGDTDVPCQRNDSLGMSRHRHFCERNDYGRRPGYRCPLTARNASQACRETTTWSLPRAKRLLEHCPGWTTIPYAQTVTAPAAVSRDPQTVP</sequence>